<feature type="domain" description="NADH:ubiquinone oxidoreductase-like 20kDa subunit" evidence="7">
    <location>
        <begin position="17"/>
        <end position="126"/>
    </location>
</feature>
<sequence>MLIKKSPWVYVMRCTQCNGCSIEISAALTPKYDLERFGVLVRPTPRQCDIFIVSGFLNKKMKKRILNIIPQLAKPFAVIAVGSCAISGGAFRFSKNFCCAVDEIMDVDVYIPGCPPRPESIIDGVFKALKVLDYKRGSE</sequence>
<dbReference type="Gene3D" id="3.40.50.12280">
    <property type="match status" value="1"/>
</dbReference>
<evidence type="ECO:0000256" key="4">
    <source>
        <dbReference type="ARBA" id="ARBA00022723"/>
    </source>
</evidence>
<organism evidence="8 9">
    <name type="scientific">Candidatus Iainarchaeum sp</name>
    <dbReference type="NCBI Taxonomy" id="3101447"/>
    <lineage>
        <taxon>Archaea</taxon>
        <taxon>Candidatus Iainarchaeota</taxon>
        <taxon>Candidatus Iainarchaeia</taxon>
        <taxon>Candidatus Iainarchaeales</taxon>
        <taxon>Candidatus Iainarchaeaceae</taxon>
        <taxon>Candidatus Iainarchaeum</taxon>
    </lineage>
</organism>
<proteinExistence type="inferred from homology"/>
<dbReference type="PANTHER" id="PTHR42989:SF1">
    <property type="entry name" value="FORMATE HYDROGENLYASE SUBUNIT 7-RELATED"/>
    <property type="match status" value="1"/>
</dbReference>
<dbReference type="EMBL" id="QMWP01000090">
    <property type="protein sequence ID" value="RLG70005.1"/>
    <property type="molecule type" value="Genomic_DNA"/>
</dbReference>
<comment type="similarity">
    <text evidence="2">Belongs to the complex I 20 kDa subunit family.</text>
</comment>
<dbReference type="Proteomes" id="UP000278031">
    <property type="component" value="Unassembled WGS sequence"/>
</dbReference>
<keyword evidence="6" id="KW-0411">Iron-sulfur</keyword>
<evidence type="ECO:0000256" key="3">
    <source>
        <dbReference type="ARBA" id="ARBA00022485"/>
    </source>
</evidence>
<feature type="non-terminal residue" evidence="8">
    <location>
        <position position="139"/>
    </location>
</feature>
<evidence type="ECO:0000259" key="7">
    <source>
        <dbReference type="Pfam" id="PF01058"/>
    </source>
</evidence>
<dbReference type="Pfam" id="PF01058">
    <property type="entry name" value="Oxidored_q6"/>
    <property type="match status" value="1"/>
</dbReference>
<evidence type="ECO:0000256" key="2">
    <source>
        <dbReference type="ARBA" id="ARBA00009173"/>
    </source>
</evidence>
<evidence type="ECO:0000256" key="5">
    <source>
        <dbReference type="ARBA" id="ARBA00023004"/>
    </source>
</evidence>
<dbReference type="SUPFAM" id="SSF56770">
    <property type="entry name" value="HydA/Nqo6-like"/>
    <property type="match status" value="1"/>
</dbReference>
<gene>
    <name evidence="8" type="ORF">DRO04_02510</name>
</gene>
<evidence type="ECO:0000256" key="1">
    <source>
        <dbReference type="ARBA" id="ARBA00001966"/>
    </source>
</evidence>
<dbReference type="PANTHER" id="PTHR42989">
    <property type="entry name" value="HYDROGENASE-4 COMPONENT I"/>
    <property type="match status" value="1"/>
</dbReference>
<name>A0A497JJA1_9ARCH</name>
<dbReference type="InterPro" id="IPR006137">
    <property type="entry name" value="NADH_UbQ_OxRdtase-like_20kDa"/>
</dbReference>
<evidence type="ECO:0000313" key="8">
    <source>
        <dbReference type="EMBL" id="RLG70005.1"/>
    </source>
</evidence>
<dbReference type="GO" id="GO:0051539">
    <property type="term" value="F:4 iron, 4 sulfur cluster binding"/>
    <property type="evidence" value="ECO:0007669"/>
    <property type="project" value="UniProtKB-KW"/>
</dbReference>
<reference evidence="8 9" key="1">
    <citation type="submission" date="2018-06" db="EMBL/GenBank/DDBJ databases">
        <title>Extensive metabolic versatility and redundancy in microbially diverse, dynamic hydrothermal sediments.</title>
        <authorList>
            <person name="Dombrowski N."/>
            <person name="Teske A."/>
            <person name="Baker B.J."/>
        </authorList>
    </citation>
    <scope>NUCLEOTIDE SEQUENCE [LARGE SCALE GENOMIC DNA]</scope>
    <source>
        <strain evidence="8">B51_G17</strain>
    </source>
</reference>
<keyword evidence="4" id="KW-0479">Metal-binding</keyword>
<dbReference type="NCBIfam" id="NF005012">
    <property type="entry name" value="PRK06411.1"/>
    <property type="match status" value="1"/>
</dbReference>
<keyword evidence="3" id="KW-0004">4Fe-4S</keyword>
<accession>A0A497JJA1</accession>
<comment type="caution">
    <text evidence="8">The sequence shown here is derived from an EMBL/GenBank/DDBJ whole genome shotgun (WGS) entry which is preliminary data.</text>
</comment>
<keyword evidence="5" id="KW-0408">Iron</keyword>
<protein>
    <submittedName>
        <fullName evidence="8">NADH-quinone oxidoreductase subunit B</fullName>
    </submittedName>
</protein>
<dbReference type="AlphaFoldDB" id="A0A497JJA1"/>
<evidence type="ECO:0000256" key="6">
    <source>
        <dbReference type="ARBA" id="ARBA00023014"/>
    </source>
</evidence>
<evidence type="ECO:0000313" key="9">
    <source>
        <dbReference type="Proteomes" id="UP000278031"/>
    </source>
</evidence>
<dbReference type="GO" id="GO:0046872">
    <property type="term" value="F:metal ion binding"/>
    <property type="evidence" value="ECO:0007669"/>
    <property type="project" value="UniProtKB-KW"/>
</dbReference>
<dbReference type="InterPro" id="IPR052375">
    <property type="entry name" value="Complex_I_20kDa-like"/>
</dbReference>
<comment type="cofactor">
    <cofactor evidence="1">
        <name>[4Fe-4S] cluster</name>
        <dbReference type="ChEBI" id="CHEBI:49883"/>
    </cofactor>
</comment>